<keyword evidence="1" id="KW-0472">Membrane</keyword>
<reference evidence="3" key="1">
    <citation type="journal article" date="2019" name="Int. J. Syst. Evol. Microbiol.">
        <title>The Global Catalogue of Microorganisms (GCM) 10K type strain sequencing project: providing services to taxonomists for standard genome sequencing and annotation.</title>
        <authorList>
            <consortium name="The Broad Institute Genomics Platform"/>
            <consortium name="The Broad Institute Genome Sequencing Center for Infectious Disease"/>
            <person name="Wu L."/>
            <person name="Ma J."/>
        </authorList>
    </citation>
    <scope>NUCLEOTIDE SEQUENCE [LARGE SCALE GENOMIC DNA]</scope>
    <source>
        <strain evidence="3">CGMCC 1.15345</strain>
    </source>
</reference>
<keyword evidence="1" id="KW-0812">Transmembrane</keyword>
<protein>
    <submittedName>
        <fullName evidence="2">Uncharacterized protein</fullName>
    </submittedName>
</protein>
<comment type="caution">
    <text evidence="2">The sequence shown here is derived from an EMBL/GenBank/DDBJ whole genome shotgun (WGS) entry which is preliminary data.</text>
</comment>
<proteinExistence type="predicted"/>
<dbReference type="Proteomes" id="UP001595719">
    <property type="component" value="Unassembled WGS sequence"/>
</dbReference>
<organism evidence="2 3">
    <name type="scientific">Flavobacterium quisquiliarum</name>
    <dbReference type="NCBI Taxonomy" id="1834436"/>
    <lineage>
        <taxon>Bacteria</taxon>
        <taxon>Pseudomonadati</taxon>
        <taxon>Bacteroidota</taxon>
        <taxon>Flavobacteriia</taxon>
        <taxon>Flavobacteriales</taxon>
        <taxon>Flavobacteriaceae</taxon>
        <taxon>Flavobacterium</taxon>
    </lineage>
</organism>
<name>A0ABV8W5D0_9FLAO</name>
<dbReference type="EMBL" id="JBHSCO010000003">
    <property type="protein sequence ID" value="MFC4391302.1"/>
    <property type="molecule type" value="Genomic_DNA"/>
</dbReference>
<evidence type="ECO:0000256" key="1">
    <source>
        <dbReference type="SAM" id="Phobius"/>
    </source>
</evidence>
<feature type="transmembrane region" description="Helical" evidence="1">
    <location>
        <begin position="48"/>
        <end position="68"/>
    </location>
</feature>
<feature type="transmembrane region" description="Helical" evidence="1">
    <location>
        <begin position="105"/>
        <end position="134"/>
    </location>
</feature>
<evidence type="ECO:0000313" key="2">
    <source>
        <dbReference type="EMBL" id="MFC4391302.1"/>
    </source>
</evidence>
<feature type="transmembrane region" description="Helical" evidence="1">
    <location>
        <begin position="24"/>
        <end position="42"/>
    </location>
</feature>
<gene>
    <name evidence="2" type="ORF">ACFOY0_09875</name>
</gene>
<keyword evidence="1" id="KW-1133">Transmembrane helix</keyword>
<evidence type="ECO:0000313" key="3">
    <source>
        <dbReference type="Proteomes" id="UP001595719"/>
    </source>
</evidence>
<accession>A0ABV8W5D0</accession>
<sequence>MSEEKRQHLEFIHNTINRLSDKSIQIKALTITLTAGLLAVYASTPKIFLIYITIPQVLFFWLLDGYYLQQERKFRGIYNDVSGVTSTRTVLSYEMPTQHYKEGKYSFLACFFSISKLLFFGSMIVILGFTIYALKSGCNL</sequence>
<keyword evidence="3" id="KW-1185">Reference proteome</keyword>
<dbReference type="RefSeq" id="WP_219071466.1">
    <property type="nucleotide sequence ID" value="NZ_JBHSCO010000003.1"/>
</dbReference>